<evidence type="ECO:0000313" key="3">
    <source>
        <dbReference type="EMBL" id="MFE1749983.1"/>
    </source>
</evidence>
<keyword evidence="4" id="KW-1185">Reference proteome</keyword>
<gene>
    <name evidence="3" type="ORF">ACFW88_05475</name>
</gene>
<feature type="region of interest" description="Disordered" evidence="1">
    <location>
        <begin position="364"/>
        <end position="429"/>
    </location>
</feature>
<sequence length="429" mass="44051">MSGGPRTPPGGTAAAALVAALLALSALFLPPLVGTAAGAGGPGVTLSTSQAGTGGSITVTGSGWRPRTLLMLLICGRSVPSRGVIGGTSSCANADGRAVTTDAGGRFHRRLPVAEPPVPCPCVVHVATVTGARAEADAIFQVAGHAVEPLPAEPAGEGRLSVLSDTQLEGSGGLLTWFGAPPSRTLAFTVGNVGPAAVKDPVFQVGTSHGVFAPQWDDQRWHGTIPPGGRARVTLPVELSAGAHGDYTVSLKYGGRVLAEQPWGVGRPWGVTLFWVLLGLVVPGALFRVGMAVVDRVRPHRLHRRHRPRFRRSEPGPGPGPNPGADPNPGVRPGPDPGSHRGPRPLAAFAARLTALAPRQARFRTAERGAPTTPTLPWFAPDSGPGTAGRLSAPHHTTPTSRTGPEGSLDSEESREHTDPAAPTRKGST</sequence>
<evidence type="ECO:0000256" key="1">
    <source>
        <dbReference type="SAM" id="MobiDB-lite"/>
    </source>
</evidence>
<name>A0ABW6H043_9ACTN</name>
<keyword evidence="2" id="KW-0812">Transmembrane</keyword>
<keyword evidence="2" id="KW-1133">Transmembrane helix</keyword>
<proteinExistence type="predicted"/>
<reference evidence="3 4" key="1">
    <citation type="submission" date="2024-09" db="EMBL/GenBank/DDBJ databases">
        <title>The Natural Products Discovery Center: Release of the First 8490 Sequenced Strains for Exploring Actinobacteria Biosynthetic Diversity.</title>
        <authorList>
            <person name="Kalkreuter E."/>
            <person name="Kautsar S.A."/>
            <person name="Yang D."/>
            <person name="Bader C.D."/>
            <person name="Teijaro C.N."/>
            <person name="Fluegel L."/>
            <person name="Davis C.M."/>
            <person name="Simpson J.R."/>
            <person name="Lauterbach L."/>
            <person name="Steele A.D."/>
            <person name="Gui C."/>
            <person name="Meng S."/>
            <person name="Li G."/>
            <person name="Viehrig K."/>
            <person name="Ye F."/>
            <person name="Su P."/>
            <person name="Kiefer A.F."/>
            <person name="Nichols A."/>
            <person name="Cepeda A.J."/>
            <person name="Yan W."/>
            <person name="Fan B."/>
            <person name="Jiang Y."/>
            <person name="Adhikari A."/>
            <person name="Zheng C.-J."/>
            <person name="Schuster L."/>
            <person name="Cowan T.M."/>
            <person name="Smanski M.J."/>
            <person name="Chevrette M.G."/>
            <person name="De Carvalho L.P.S."/>
            <person name="Shen B."/>
        </authorList>
    </citation>
    <scope>NUCLEOTIDE SEQUENCE [LARGE SCALE GENOMIC DNA]</scope>
    <source>
        <strain evidence="3 4">NPDC059500</strain>
    </source>
</reference>
<keyword evidence="2" id="KW-0472">Membrane</keyword>
<dbReference type="InterPro" id="IPR027273">
    <property type="entry name" value="Neocarzinostatin-like"/>
</dbReference>
<dbReference type="RefSeq" id="WP_381801663.1">
    <property type="nucleotide sequence ID" value="NZ_JBHYTS010000005.1"/>
</dbReference>
<accession>A0ABW6H043</accession>
<organism evidence="3 4">
    <name type="scientific">Streptomyces anandii</name>
    <dbReference type="NCBI Taxonomy" id="285454"/>
    <lineage>
        <taxon>Bacteria</taxon>
        <taxon>Bacillati</taxon>
        <taxon>Actinomycetota</taxon>
        <taxon>Actinomycetes</taxon>
        <taxon>Kitasatosporales</taxon>
        <taxon>Streptomycetaceae</taxon>
        <taxon>Streptomyces</taxon>
    </lineage>
</organism>
<protein>
    <recommendedName>
        <fullName evidence="5">Neocarzinostatin family protein</fullName>
    </recommendedName>
</protein>
<dbReference type="SUPFAM" id="SSF49319">
    <property type="entry name" value="Actinoxanthin-like"/>
    <property type="match status" value="1"/>
</dbReference>
<feature type="region of interest" description="Disordered" evidence="1">
    <location>
        <begin position="304"/>
        <end position="344"/>
    </location>
</feature>
<evidence type="ECO:0000313" key="4">
    <source>
        <dbReference type="Proteomes" id="UP001599756"/>
    </source>
</evidence>
<feature type="transmembrane region" description="Helical" evidence="2">
    <location>
        <begin position="273"/>
        <end position="294"/>
    </location>
</feature>
<feature type="compositionally biased region" description="Pro residues" evidence="1">
    <location>
        <begin position="316"/>
        <end position="336"/>
    </location>
</feature>
<dbReference type="Proteomes" id="UP001599756">
    <property type="component" value="Unassembled WGS sequence"/>
</dbReference>
<evidence type="ECO:0000256" key="2">
    <source>
        <dbReference type="SAM" id="Phobius"/>
    </source>
</evidence>
<comment type="caution">
    <text evidence="3">The sequence shown here is derived from an EMBL/GenBank/DDBJ whole genome shotgun (WGS) entry which is preliminary data.</text>
</comment>
<evidence type="ECO:0008006" key="5">
    <source>
        <dbReference type="Google" id="ProtNLM"/>
    </source>
</evidence>
<dbReference type="Gene3D" id="2.60.40.230">
    <property type="entry name" value="Neocarzinostatin-like"/>
    <property type="match status" value="1"/>
</dbReference>
<dbReference type="EMBL" id="JBHYTS010000005">
    <property type="protein sequence ID" value="MFE1749983.1"/>
    <property type="molecule type" value="Genomic_DNA"/>
</dbReference>